<evidence type="ECO:0000259" key="1">
    <source>
        <dbReference type="Pfam" id="PF00364"/>
    </source>
</evidence>
<gene>
    <name evidence="2" type="ORF">ACFPZN_16600</name>
</gene>
<evidence type="ECO:0000313" key="3">
    <source>
        <dbReference type="Proteomes" id="UP001596074"/>
    </source>
</evidence>
<reference evidence="3" key="1">
    <citation type="journal article" date="2019" name="Int. J. Syst. Evol. Microbiol.">
        <title>The Global Catalogue of Microorganisms (GCM) 10K type strain sequencing project: providing services to taxonomists for standard genome sequencing and annotation.</title>
        <authorList>
            <consortium name="The Broad Institute Genomics Platform"/>
            <consortium name="The Broad Institute Genome Sequencing Center for Infectious Disease"/>
            <person name="Wu L."/>
            <person name="Ma J."/>
        </authorList>
    </citation>
    <scope>NUCLEOTIDE SEQUENCE [LARGE SCALE GENOMIC DNA]</scope>
    <source>
        <strain evidence="3">KCTC 42087</strain>
    </source>
</reference>
<dbReference type="SUPFAM" id="SSF51230">
    <property type="entry name" value="Single hybrid motif"/>
    <property type="match status" value="1"/>
</dbReference>
<dbReference type="RefSeq" id="WP_378282865.1">
    <property type="nucleotide sequence ID" value="NZ_JBHSON010000020.1"/>
</dbReference>
<evidence type="ECO:0000313" key="2">
    <source>
        <dbReference type="EMBL" id="MFC5747249.1"/>
    </source>
</evidence>
<dbReference type="CDD" id="cd06849">
    <property type="entry name" value="lipoyl_domain"/>
    <property type="match status" value="1"/>
</dbReference>
<dbReference type="InterPro" id="IPR000089">
    <property type="entry name" value="Biotin_lipoyl"/>
</dbReference>
<dbReference type="Pfam" id="PF00364">
    <property type="entry name" value="Biotin_lipoyl"/>
    <property type="match status" value="1"/>
</dbReference>
<dbReference type="Proteomes" id="UP001596074">
    <property type="component" value="Unassembled WGS sequence"/>
</dbReference>
<dbReference type="EMBL" id="JBHSON010000020">
    <property type="protein sequence ID" value="MFC5747249.1"/>
    <property type="molecule type" value="Genomic_DNA"/>
</dbReference>
<organism evidence="2 3">
    <name type="scientific">Actinomadura rugatobispora</name>
    <dbReference type="NCBI Taxonomy" id="1994"/>
    <lineage>
        <taxon>Bacteria</taxon>
        <taxon>Bacillati</taxon>
        <taxon>Actinomycetota</taxon>
        <taxon>Actinomycetes</taxon>
        <taxon>Streptosporangiales</taxon>
        <taxon>Thermomonosporaceae</taxon>
        <taxon>Actinomadura</taxon>
    </lineage>
</organism>
<dbReference type="InterPro" id="IPR011053">
    <property type="entry name" value="Single_hybrid_motif"/>
</dbReference>
<sequence>MADFTVRIPRVSVAISEAELVELLVPDGGEAREGELLFVIATDKVDSEIEAGASGTVHWSGAVGTVYEIGAEIGTIRSPG</sequence>
<keyword evidence="3" id="KW-1185">Reference proteome</keyword>
<protein>
    <submittedName>
        <fullName evidence="2">Lipoyl domain-containing protein</fullName>
    </submittedName>
</protein>
<dbReference type="Gene3D" id="2.40.50.100">
    <property type="match status" value="1"/>
</dbReference>
<comment type="caution">
    <text evidence="2">The sequence shown here is derived from an EMBL/GenBank/DDBJ whole genome shotgun (WGS) entry which is preliminary data.</text>
</comment>
<proteinExistence type="predicted"/>
<accession>A0ABW0ZZB2</accession>
<feature type="domain" description="Lipoyl-binding" evidence="1">
    <location>
        <begin position="5"/>
        <end position="58"/>
    </location>
</feature>
<name>A0ABW0ZZB2_9ACTN</name>